<dbReference type="SUPFAM" id="SSF89447">
    <property type="entry name" value="AbrB/MazE/MraZ-like"/>
    <property type="match status" value="1"/>
</dbReference>
<proteinExistence type="predicted"/>
<sequence>MSTTIQIAISPQGQITIPKSWRGALGVKKGDKVIAYLKKTPQGVAVILSSKPENWTELIAGSGRGLWSNSDTYIAKERNSWE</sequence>
<reference evidence="4" key="1">
    <citation type="submission" date="2017-09" db="EMBL/GenBank/DDBJ databases">
        <title>Depth-based differentiation of microbial function through sediment-hosted aquifers and enrichment of novel symbionts in the deep terrestrial subsurface.</title>
        <authorList>
            <person name="Probst A.J."/>
            <person name="Ladd B."/>
            <person name="Jarett J.K."/>
            <person name="Geller-Mcgrath D.E."/>
            <person name="Sieber C.M.K."/>
            <person name="Emerson J.B."/>
            <person name="Anantharaman K."/>
            <person name="Thomas B.C."/>
            <person name="Malmstrom R."/>
            <person name="Stieglmeier M."/>
            <person name="Klingl A."/>
            <person name="Woyke T."/>
            <person name="Ryan C.M."/>
            <person name="Banfield J.F."/>
        </authorList>
    </citation>
    <scope>NUCLEOTIDE SEQUENCE [LARGE SCALE GENOMIC DNA]</scope>
</reference>
<evidence type="ECO:0000313" key="4">
    <source>
        <dbReference type="Proteomes" id="UP000231383"/>
    </source>
</evidence>
<organism evidence="3 4">
    <name type="scientific">Candidatus Roizmanbacteria bacterium CG_4_9_14_0_2_um_filter_39_13</name>
    <dbReference type="NCBI Taxonomy" id="1974839"/>
    <lineage>
        <taxon>Bacteria</taxon>
        <taxon>Candidatus Roizmaniibacteriota</taxon>
    </lineage>
</organism>
<feature type="domain" description="SpoVT-AbrB" evidence="2">
    <location>
        <begin position="4"/>
        <end position="53"/>
    </location>
</feature>
<dbReference type="InterPro" id="IPR007159">
    <property type="entry name" value="SpoVT-AbrB_dom"/>
</dbReference>
<dbReference type="SMART" id="SM00966">
    <property type="entry name" value="SpoVT_AbrB"/>
    <property type="match status" value="1"/>
</dbReference>
<evidence type="ECO:0000256" key="1">
    <source>
        <dbReference type="PROSITE-ProRule" id="PRU01076"/>
    </source>
</evidence>
<dbReference type="Gene3D" id="2.10.260.10">
    <property type="match status" value="1"/>
</dbReference>
<dbReference type="GO" id="GO:0003677">
    <property type="term" value="F:DNA binding"/>
    <property type="evidence" value="ECO:0007669"/>
    <property type="project" value="UniProtKB-UniRule"/>
</dbReference>
<protein>
    <recommendedName>
        <fullName evidence="2">SpoVT-AbrB domain-containing protein</fullName>
    </recommendedName>
</protein>
<accession>A0A2M8F201</accession>
<dbReference type="Proteomes" id="UP000231383">
    <property type="component" value="Unassembled WGS sequence"/>
</dbReference>
<evidence type="ECO:0000313" key="3">
    <source>
        <dbReference type="EMBL" id="PJC33311.1"/>
    </source>
</evidence>
<dbReference type="InterPro" id="IPR037914">
    <property type="entry name" value="SpoVT-AbrB_sf"/>
</dbReference>
<gene>
    <name evidence="3" type="ORF">CO051_01700</name>
</gene>
<dbReference type="EMBL" id="PFSC01000045">
    <property type="protein sequence ID" value="PJC33311.1"/>
    <property type="molecule type" value="Genomic_DNA"/>
</dbReference>
<dbReference type="Pfam" id="PF04014">
    <property type="entry name" value="MazE_antitoxin"/>
    <property type="match status" value="1"/>
</dbReference>
<dbReference type="NCBIfam" id="TIGR01439">
    <property type="entry name" value="lp_hng_hel_AbrB"/>
    <property type="match status" value="1"/>
</dbReference>
<dbReference type="PROSITE" id="PS51740">
    <property type="entry name" value="SPOVT_ABRB"/>
    <property type="match status" value="1"/>
</dbReference>
<keyword evidence="1" id="KW-0238">DNA-binding</keyword>
<comment type="caution">
    <text evidence="3">The sequence shown here is derived from an EMBL/GenBank/DDBJ whole genome shotgun (WGS) entry which is preliminary data.</text>
</comment>
<name>A0A2M8F201_9BACT</name>
<evidence type="ECO:0000259" key="2">
    <source>
        <dbReference type="PROSITE" id="PS51740"/>
    </source>
</evidence>
<dbReference type="AlphaFoldDB" id="A0A2M8F201"/>